<dbReference type="GeneID" id="118428401"/>
<keyword evidence="1" id="KW-0732">Signal</keyword>
<accession>A0A9J7M594</accession>
<evidence type="ECO:0000256" key="1">
    <source>
        <dbReference type="SAM" id="SignalP"/>
    </source>
</evidence>
<dbReference type="AlphaFoldDB" id="A0A9J7M594"/>
<proteinExistence type="predicted"/>
<reference evidence="2" key="1">
    <citation type="journal article" date="2020" name="Nat. Ecol. Evol.">
        <title>Deeply conserved synteny resolves early events in vertebrate evolution.</title>
        <authorList>
            <person name="Simakov O."/>
            <person name="Marletaz F."/>
            <person name="Yue J.X."/>
            <person name="O'Connell B."/>
            <person name="Jenkins J."/>
            <person name="Brandt A."/>
            <person name="Calef R."/>
            <person name="Tung C.H."/>
            <person name="Huang T.K."/>
            <person name="Schmutz J."/>
            <person name="Satoh N."/>
            <person name="Yu J.K."/>
            <person name="Putnam N.H."/>
            <person name="Green R.E."/>
            <person name="Rokhsar D.S."/>
        </authorList>
    </citation>
    <scope>NUCLEOTIDE SEQUENCE [LARGE SCALE GENOMIC DNA]</scope>
    <source>
        <strain evidence="2">S238N-H82</strain>
    </source>
</reference>
<dbReference type="OMA" id="HYNTGCT"/>
<dbReference type="OrthoDB" id="9972384at2759"/>
<organism evidence="2 3">
    <name type="scientific">Branchiostoma floridae</name>
    <name type="common">Florida lancelet</name>
    <name type="synonym">Amphioxus</name>
    <dbReference type="NCBI Taxonomy" id="7739"/>
    <lineage>
        <taxon>Eukaryota</taxon>
        <taxon>Metazoa</taxon>
        <taxon>Chordata</taxon>
        <taxon>Cephalochordata</taxon>
        <taxon>Leptocardii</taxon>
        <taxon>Amphioxiformes</taxon>
        <taxon>Branchiostomatidae</taxon>
        <taxon>Branchiostoma</taxon>
    </lineage>
</organism>
<dbReference type="RefSeq" id="XP_035694335.1">
    <property type="nucleotide sequence ID" value="XM_035838442.1"/>
</dbReference>
<dbReference type="KEGG" id="bfo:118428401"/>
<evidence type="ECO:0000313" key="2">
    <source>
        <dbReference type="Proteomes" id="UP000001554"/>
    </source>
</evidence>
<name>A0A9J7M594_BRAFL</name>
<gene>
    <name evidence="3" type="primary">LOC118428401</name>
</gene>
<reference evidence="3" key="2">
    <citation type="submission" date="2025-08" db="UniProtKB">
        <authorList>
            <consortium name="RefSeq"/>
        </authorList>
    </citation>
    <scope>IDENTIFICATION</scope>
    <source>
        <strain evidence="3">S238N-H82</strain>
        <tissue evidence="3">Testes</tissue>
    </source>
</reference>
<sequence>MTNMGFHTFVLLLVLSALAWKGEASWHVATGACGGQIGNKGYFWAIRRNCSPNGDGMTCEQVCKANEQRLLDHTSHRRPRVDCYDAFYVSYRVMYHYNTGCTWRANHCGPNYCCCRTPY</sequence>
<keyword evidence="2" id="KW-1185">Reference proteome</keyword>
<dbReference type="Proteomes" id="UP000001554">
    <property type="component" value="Chromosome 13"/>
</dbReference>
<evidence type="ECO:0000313" key="3">
    <source>
        <dbReference type="RefSeq" id="XP_035694335.1"/>
    </source>
</evidence>
<feature type="chain" id="PRO_5039902329" evidence="1">
    <location>
        <begin position="25"/>
        <end position="119"/>
    </location>
</feature>
<feature type="signal peptide" evidence="1">
    <location>
        <begin position="1"/>
        <end position="24"/>
    </location>
</feature>
<protein>
    <submittedName>
        <fullName evidence="3">Uncharacterized protein LOC118428401</fullName>
    </submittedName>
</protein>